<dbReference type="InterPro" id="IPR003593">
    <property type="entry name" value="AAA+_ATPase"/>
</dbReference>
<dbReference type="Pfam" id="PF13732">
    <property type="entry name" value="DrrA1-3_C"/>
    <property type="match status" value="1"/>
</dbReference>
<sequence length="323" mass="36520">MYNGFKVTIVIFTNLEGKRMKLEVKNIKKTFGETEVLHGISFSISSGKALGLLGRNGAGKTTTIRILMDVFKANEGEIIIDGKKFNPKDFQIGYLPEERGLYPKKKVIDQLMYLGNLRGISLKEAKANGKFWLKRLGIEEYENRLLETLSKGNQQKVQLAQTLVCNPEIVILDEPFSGLDPVNAQTLKDVVTDLIEDGKLVIFSSHQMNYVEEFCEDIAIINKGDVVLSGNLKDIKKDFGKNKLMLSANNYSPIELKEKCEEYFGDITRVDEVMKEFVILELKESRSKNDLLSEIIKSDIDVEKFGEYEPSLNDIFVLKAGDE</sequence>
<dbReference type="Gene3D" id="3.40.50.300">
    <property type="entry name" value="P-loop containing nucleotide triphosphate hydrolases"/>
    <property type="match status" value="1"/>
</dbReference>
<comment type="similarity">
    <text evidence="1">Belongs to the ABC transporter superfamily.</text>
</comment>
<protein>
    <submittedName>
        <fullName evidence="6">Lipopolysaccharide export system ATP-binding protein LptB</fullName>
        <ecNumber evidence="6">3.6.3.-</ecNumber>
    </submittedName>
</protein>
<dbReference type="Pfam" id="PF00005">
    <property type="entry name" value="ABC_tran"/>
    <property type="match status" value="1"/>
</dbReference>
<keyword evidence="4 6" id="KW-0067">ATP-binding</keyword>
<dbReference type="EC" id="3.6.3.-" evidence="6"/>
<gene>
    <name evidence="6" type="primary">lptB_1</name>
    <name evidence="6" type="ORF">CPLFYP93_00596</name>
</gene>
<keyword evidence="3" id="KW-0547">Nucleotide-binding</keyword>
<accession>A0A6N2ZLR1</accession>
<dbReference type="PANTHER" id="PTHR42711">
    <property type="entry name" value="ABC TRANSPORTER ATP-BINDING PROTEIN"/>
    <property type="match status" value="1"/>
</dbReference>
<dbReference type="GO" id="GO:0005524">
    <property type="term" value="F:ATP binding"/>
    <property type="evidence" value="ECO:0007669"/>
    <property type="project" value="UniProtKB-KW"/>
</dbReference>
<dbReference type="InterPro" id="IPR025302">
    <property type="entry name" value="DrrA1/2-like_C"/>
</dbReference>
<name>A0A6N2ZLR1_9CLOT</name>
<evidence type="ECO:0000313" key="6">
    <source>
        <dbReference type="EMBL" id="VYT78876.1"/>
    </source>
</evidence>
<dbReference type="InterPro" id="IPR050763">
    <property type="entry name" value="ABC_transporter_ATP-binding"/>
</dbReference>
<feature type="domain" description="ABC transporter" evidence="5">
    <location>
        <begin position="22"/>
        <end position="248"/>
    </location>
</feature>
<dbReference type="SUPFAM" id="SSF52540">
    <property type="entry name" value="P-loop containing nucleoside triphosphate hydrolases"/>
    <property type="match status" value="1"/>
</dbReference>
<dbReference type="InterPro" id="IPR003439">
    <property type="entry name" value="ABC_transporter-like_ATP-bd"/>
</dbReference>
<dbReference type="PROSITE" id="PS50893">
    <property type="entry name" value="ABC_TRANSPORTER_2"/>
    <property type="match status" value="1"/>
</dbReference>
<keyword evidence="2" id="KW-0813">Transport</keyword>
<reference evidence="6" key="1">
    <citation type="submission" date="2019-11" db="EMBL/GenBank/DDBJ databases">
        <authorList>
            <person name="Feng L."/>
        </authorList>
    </citation>
    <scope>NUCLEOTIDE SEQUENCE</scope>
    <source>
        <strain evidence="6">CParaputrificumLFYP93</strain>
    </source>
</reference>
<keyword evidence="6" id="KW-0378">Hydrolase</keyword>
<dbReference type="PANTHER" id="PTHR42711:SF5">
    <property type="entry name" value="ABC TRANSPORTER ATP-BINDING PROTEIN NATA"/>
    <property type="match status" value="1"/>
</dbReference>
<dbReference type="AlphaFoldDB" id="A0A6N2ZLR1"/>
<evidence type="ECO:0000256" key="4">
    <source>
        <dbReference type="ARBA" id="ARBA00022840"/>
    </source>
</evidence>
<evidence type="ECO:0000256" key="3">
    <source>
        <dbReference type="ARBA" id="ARBA00022741"/>
    </source>
</evidence>
<dbReference type="InterPro" id="IPR027417">
    <property type="entry name" value="P-loop_NTPase"/>
</dbReference>
<evidence type="ECO:0000259" key="5">
    <source>
        <dbReference type="PROSITE" id="PS50893"/>
    </source>
</evidence>
<dbReference type="SMART" id="SM00382">
    <property type="entry name" value="AAA"/>
    <property type="match status" value="1"/>
</dbReference>
<dbReference type="GO" id="GO:0016887">
    <property type="term" value="F:ATP hydrolysis activity"/>
    <property type="evidence" value="ECO:0007669"/>
    <property type="project" value="InterPro"/>
</dbReference>
<dbReference type="InterPro" id="IPR017871">
    <property type="entry name" value="ABC_transporter-like_CS"/>
</dbReference>
<dbReference type="EMBL" id="CACRTV010000021">
    <property type="protein sequence ID" value="VYT78876.1"/>
    <property type="molecule type" value="Genomic_DNA"/>
</dbReference>
<dbReference type="PROSITE" id="PS00211">
    <property type="entry name" value="ABC_TRANSPORTER_1"/>
    <property type="match status" value="1"/>
</dbReference>
<evidence type="ECO:0000256" key="1">
    <source>
        <dbReference type="ARBA" id="ARBA00005417"/>
    </source>
</evidence>
<organism evidence="6">
    <name type="scientific">Clostridium paraputrificum</name>
    <dbReference type="NCBI Taxonomy" id="29363"/>
    <lineage>
        <taxon>Bacteria</taxon>
        <taxon>Bacillati</taxon>
        <taxon>Bacillota</taxon>
        <taxon>Clostridia</taxon>
        <taxon>Eubacteriales</taxon>
        <taxon>Clostridiaceae</taxon>
        <taxon>Clostridium</taxon>
    </lineage>
</organism>
<proteinExistence type="inferred from homology"/>
<evidence type="ECO:0000256" key="2">
    <source>
        <dbReference type="ARBA" id="ARBA00022448"/>
    </source>
</evidence>